<feature type="compositionally biased region" description="Basic and acidic residues" evidence="1">
    <location>
        <begin position="64"/>
        <end position="86"/>
    </location>
</feature>
<feature type="compositionally biased region" description="Basic residues" evidence="1">
    <location>
        <begin position="53"/>
        <end position="63"/>
    </location>
</feature>
<evidence type="ECO:0000256" key="1">
    <source>
        <dbReference type="SAM" id="MobiDB-lite"/>
    </source>
</evidence>
<feature type="compositionally biased region" description="Basic and acidic residues" evidence="1">
    <location>
        <begin position="116"/>
        <end position="126"/>
    </location>
</feature>
<dbReference type="EMBL" id="JAGQDC010000021">
    <property type="protein sequence ID" value="MCL1031321.1"/>
    <property type="molecule type" value="Genomic_DNA"/>
</dbReference>
<evidence type="ECO:0000313" key="3">
    <source>
        <dbReference type="Proteomes" id="UP001165275"/>
    </source>
</evidence>
<comment type="caution">
    <text evidence="2">The sequence shown here is derived from an EMBL/GenBank/DDBJ whole genome shotgun (WGS) entry which is preliminary data.</text>
</comment>
<feature type="compositionally biased region" description="Basic and acidic residues" evidence="1">
    <location>
        <begin position="35"/>
        <end position="44"/>
    </location>
</feature>
<organism evidence="2 3">
    <name type="scientific">Serratia silvae</name>
    <dbReference type="NCBI Taxonomy" id="2824122"/>
    <lineage>
        <taxon>Bacteria</taxon>
        <taxon>Pseudomonadati</taxon>
        <taxon>Pseudomonadota</taxon>
        <taxon>Gammaproteobacteria</taxon>
        <taxon>Enterobacterales</taxon>
        <taxon>Yersiniaceae</taxon>
        <taxon>Serratia</taxon>
    </lineage>
</organism>
<dbReference type="Pfam" id="PF01527">
    <property type="entry name" value="HTH_Tnp_1"/>
    <property type="match status" value="1"/>
</dbReference>
<keyword evidence="3" id="KW-1185">Reference proteome</keyword>
<gene>
    <name evidence="2" type="ORF">KAJ71_20205</name>
</gene>
<proteinExistence type="predicted"/>
<evidence type="ECO:0008006" key="4">
    <source>
        <dbReference type="Google" id="ProtNLM"/>
    </source>
</evidence>
<name>A0ABT0KHB0_9GAMM</name>
<protein>
    <recommendedName>
        <fullName evidence="4">Terminase</fullName>
    </recommendedName>
</protein>
<dbReference type="Proteomes" id="UP001165275">
    <property type="component" value="Unassembled WGS sequence"/>
</dbReference>
<accession>A0ABT0KHB0</accession>
<feature type="compositionally biased region" description="Basic residues" evidence="1">
    <location>
        <begin position="87"/>
        <end position="97"/>
    </location>
</feature>
<dbReference type="InterPro" id="IPR002514">
    <property type="entry name" value="Transposase_8"/>
</dbReference>
<feature type="region of interest" description="Disordered" evidence="1">
    <location>
        <begin position="24"/>
        <end position="152"/>
    </location>
</feature>
<feature type="non-terminal residue" evidence="2">
    <location>
        <position position="316"/>
    </location>
</feature>
<reference evidence="2" key="1">
    <citation type="submission" date="2021-04" db="EMBL/GenBank/DDBJ databases">
        <title>Genome sequence of Serratia sp. arafor3.</title>
        <authorList>
            <person name="Besaury L."/>
        </authorList>
    </citation>
    <scope>NUCLEOTIDE SEQUENCE</scope>
    <source>
        <strain evidence="2">Arafor3</strain>
    </source>
</reference>
<dbReference type="RefSeq" id="WP_248947323.1">
    <property type="nucleotide sequence ID" value="NZ_JAGQDC010000021.1"/>
</dbReference>
<evidence type="ECO:0000313" key="2">
    <source>
        <dbReference type="EMBL" id="MCL1031321.1"/>
    </source>
</evidence>
<sequence length="316" mass="35465">MSWDEHRERFAALQSERGITVKEYAEAHGLNPNTARRELKKKASAEGQAPQPKRGKKAVAKKITKGDQKRDHSGDHTVVDDSDHVITAHRKSRARRARTGDAPFSADTPASKRSQKSSDHRSDKKIISPASNGVDDTALVHVPKPRGGRRFGQMNEDCIIHGRYASPRPQDIEDALEEMSDPNFLNTIEARSMAMVYSHLKLMERARNRSLDLLDEEAEDHAGEKKEDRGTHPDHKKLQMLLNVSVGIGETAKSLSALRSAMLKARREEEVHSIKMNTLNLISMAYEQQKEHDWSYTETAAYIEANGGIVPPHLMQ</sequence>